<evidence type="ECO:0000256" key="1">
    <source>
        <dbReference type="ARBA" id="ARBA00010333"/>
    </source>
</evidence>
<comment type="similarity">
    <text evidence="1">Belongs to the bacterial solute-binding protein 3 family.</text>
</comment>
<feature type="chain" id="PRO_5008892228" evidence="3">
    <location>
        <begin position="27"/>
        <end position="273"/>
    </location>
</feature>
<dbReference type="PANTHER" id="PTHR35936:SF17">
    <property type="entry name" value="ARGININE-BINDING EXTRACELLULAR PROTEIN ARTP"/>
    <property type="match status" value="1"/>
</dbReference>
<dbReference type="Pfam" id="PF00497">
    <property type="entry name" value="SBP_bac_3"/>
    <property type="match status" value="1"/>
</dbReference>
<dbReference type="InterPro" id="IPR001638">
    <property type="entry name" value="Solute-binding_3/MltF_N"/>
</dbReference>
<name>A0A1C7Z7E3_PSESX</name>
<feature type="signal peptide" evidence="3">
    <location>
        <begin position="1"/>
        <end position="26"/>
    </location>
</feature>
<dbReference type="PANTHER" id="PTHR35936">
    <property type="entry name" value="MEMBRANE-BOUND LYTIC MUREIN TRANSGLYCOSYLASE F"/>
    <property type="match status" value="1"/>
</dbReference>
<gene>
    <name evidence="5" type="ORF">AFK24_06545</name>
</gene>
<accession>A0A1C7Z7E3</accession>
<dbReference type="OrthoDB" id="8454826at2"/>
<dbReference type="SMART" id="SM00062">
    <property type="entry name" value="PBPb"/>
    <property type="match status" value="1"/>
</dbReference>
<dbReference type="PATRIC" id="fig|317.243.peg.4623"/>
<evidence type="ECO:0000313" key="6">
    <source>
        <dbReference type="Proteomes" id="UP000093104"/>
    </source>
</evidence>
<sequence length="273" mass="30122">MRCSLNYSAIGLALFANLVFSTAAISAEKLVFGNEGSYPPFSIVDASGKLTGVEPELAREMCKRMKVDCEIVVMDFKALIPALLAKKLDGITTQIKPLPERKEKALFGMPIVYNPDAYVVRANSHFEFTKTGLQGVRFGTQRGSAQSRYLTEHFGDAIELTNYDNPEQIRLDLLAGRIDATLGPKINWTLELISKPEGKDFKLDGGEFWTGDPSIPEAERGSSWIVRKDSTDLAKRMNEALASMLADCTFTHIRERFIPVAIVPAESACIKPA</sequence>
<evidence type="ECO:0000313" key="5">
    <source>
        <dbReference type="EMBL" id="OCR25861.1"/>
    </source>
</evidence>
<keyword evidence="2 3" id="KW-0732">Signal</keyword>
<dbReference type="EMBL" id="LGSI01000021">
    <property type="protein sequence ID" value="OCR25861.1"/>
    <property type="molecule type" value="Genomic_DNA"/>
</dbReference>
<dbReference type="AlphaFoldDB" id="A0A1C7Z7E3"/>
<comment type="caution">
    <text evidence="5">The sequence shown here is derived from an EMBL/GenBank/DDBJ whole genome shotgun (WGS) entry which is preliminary data.</text>
</comment>
<evidence type="ECO:0000256" key="2">
    <source>
        <dbReference type="ARBA" id="ARBA00022729"/>
    </source>
</evidence>
<dbReference type="Proteomes" id="UP000093104">
    <property type="component" value="Unassembled WGS sequence"/>
</dbReference>
<proteinExistence type="inferred from homology"/>
<dbReference type="Gene3D" id="3.40.190.10">
    <property type="entry name" value="Periplasmic binding protein-like II"/>
    <property type="match status" value="2"/>
</dbReference>
<reference evidence="5 6" key="1">
    <citation type="submission" date="2015-07" db="EMBL/GenBank/DDBJ databases">
        <title>Draft genome sequence of a diazotrophic, plant growth-promoting rhizobacterium of the Pseudomonas syringae complex.</title>
        <authorList>
            <person name="Patten C.L."/>
            <person name="Jeong H."/>
        </authorList>
    </citation>
    <scope>NUCLEOTIDE SEQUENCE [LARGE SCALE GENOMIC DNA]</scope>
    <source>
        <strain evidence="5 6">GR12-2</strain>
    </source>
</reference>
<feature type="domain" description="Solute-binding protein family 3/N-terminal" evidence="4">
    <location>
        <begin position="29"/>
        <end position="261"/>
    </location>
</feature>
<organism evidence="5 6">
    <name type="scientific">Pseudomonas syringae</name>
    <dbReference type="NCBI Taxonomy" id="317"/>
    <lineage>
        <taxon>Bacteria</taxon>
        <taxon>Pseudomonadati</taxon>
        <taxon>Pseudomonadota</taxon>
        <taxon>Gammaproteobacteria</taxon>
        <taxon>Pseudomonadales</taxon>
        <taxon>Pseudomonadaceae</taxon>
        <taxon>Pseudomonas</taxon>
    </lineage>
</organism>
<dbReference type="SUPFAM" id="SSF53850">
    <property type="entry name" value="Periplasmic binding protein-like II"/>
    <property type="match status" value="1"/>
</dbReference>
<evidence type="ECO:0000259" key="4">
    <source>
        <dbReference type="SMART" id="SM00062"/>
    </source>
</evidence>
<evidence type="ECO:0000256" key="3">
    <source>
        <dbReference type="SAM" id="SignalP"/>
    </source>
</evidence>
<protein>
    <submittedName>
        <fullName evidence="5">ABC transporter substrate-binding protein</fullName>
    </submittedName>
</protein>